<comment type="caution">
    <text evidence="2">The sequence shown here is derived from an EMBL/GenBank/DDBJ whole genome shotgun (WGS) entry which is preliminary data.</text>
</comment>
<evidence type="ECO:0000313" key="2">
    <source>
        <dbReference type="EMBL" id="PFH36243.1"/>
    </source>
</evidence>
<evidence type="ECO:0000256" key="1">
    <source>
        <dbReference type="SAM" id="MobiDB-lite"/>
    </source>
</evidence>
<keyword evidence="3" id="KW-1185">Reference proteome</keyword>
<protein>
    <submittedName>
        <fullName evidence="2">Uncharacterized protein</fullName>
    </submittedName>
</protein>
<proteinExistence type="predicted"/>
<gene>
    <name evidence="2" type="ORF">BESB_044350</name>
</gene>
<feature type="compositionally biased region" description="Basic and acidic residues" evidence="1">
    <location>
        <begin position="90"/>
        <end position="110"/>
    </location>
</feature>
<evidence type="ECO:0000313" key="3">
    <source>
        <dbReference type="Proteomes" id="UP000224006"/>
    </source>
</evidence>
<accession>A0A2A9MKN8</accession>
<dbReference type="RefSeq" id="XP_029220252.1">
    <property type="nucleotide sequence ID" value="XM_029362886.1"/>
</dbReference>
<dbReference type="VEuPathDB" id="ToxoDB:BESB_044350"/>
<dbReference type="GeneID" id="40309365"/>
<dbReference type="AlphaFoldDB" id="A0A2A9MKN8"/>
<dbReference type="Proteomes" id="UP000224006">
    <property type="component" value="Chromosome III"/>
</dbReference>
<name>A0A2A9MKN8_BESBE</name>
<reference evidence="2 3" key="1">
    <citation type="submission" date="2017-09" db="EMBL/GenBank/DDBJ databases">
        <title>Genome sequencing of Besnoitia besnoiti strain Bb-Ger1.</title>
        <authorList>
            <person name="Schares G."/>
            <person name="Venepally P."/>
            <person name="Lorenzi H.A."/>
        </authorList>
    </citation>
    <scope>NUCLEOTIDE SEQUENCE [LARGE SCALE GENOMIC DNA]</scope>
    <source>
        <strain evidence="2 3">Bb-Ger1</strain>
    </source>
</reference>
<dbReference type="EMBL" id="NWUJ01000003">
    <property type="protein sequence ID" value="PFH36243.1"/>
    <property type="molecule type" value="Genomic_DNA"/>
</dbReference>
<dbReference type="KEGG" id="bbes:BESB_044350"/>
<organism evidence="2 3">
    <name type="scientific">Besnoitia besnoiti</name>
    <name type="common">Apicomplexan protozoan</name>
    <dbReference type="NCBI Taxonomy" id="94643"/>
    <lineage>
        <taxon>Eukaryota</taxon>
        <taxon>Sar</taxon>
        <taxon>Alveolata</taxon>
        <taxon>Apicomplexa</taxon>
        <taxon>Conoidasida</taxon>
        <taxon>Coccidia</taxon>
        <taxon>Eucoccidiorida</taxon>
        <taxon>Eimeriorina</taxon>
        <taxon>Sarcocystidae</taxon>
        <taxon>Besnoitia</taxon>
    </lineage>
</organism>
<feature type="region of interest" description="Disordered" evidence="1">
    <location>
        <begin position="26"/>
        <end position="110"/>
    </location>
</feature>
<feature type="compositionally biased region" description="Basic and acidic residues" evidence="1">
    <location>
        <begin position="50"/>
        <end position="74"/>
    </location>
</feature>
<sequence length="110" mass="12145">MAMETADSMRARLPRFSLPRPCLLIPESVDAGAPEGSGEQRKGHYRRHGLRETPGEKSRRNAGEEALKTEEKVASTRFLESGRGRTQNKRKTETARGGQPRERLGGKATG</sequence>